<dbReference type="GO" id="GO:0005576">
    <property type="term" value="C:extracellular region"/>
    <property type="evidence" value="ECO:0007669"/>
    <property type="project" value="UniProtKB-SubCell"/>
</dbReference>
<proteinExistence type="inferred from homology"/>
<keyword evidence="4" id="KW-0479">Metal-binding</keyword>
<keyword evidence="7" id="KW-1015">Disulfide bond</keyword>
<dbReference type="InterPro" id="IPR051005">
    <property type="entry name" value="Pentraxin_domain"/>
</dbReference>
<keyword evidence="6" id="KW-0106">Calcium</keyword>
<dbReference type="SUPFAM" id="SSF49899">
    <property type="entry name" value="Concanavalin A-like lectins/glucanases"/>
    <property type="match status" value="1"/>
</dbReference>
<comment type="subcellular location">
    <subcellularLocation>
        <location evidence="2">Secreted</location>
    </subcellularLocation>
</comment>
<comment type="similarity">
    <text evidence="8">Belongs to the pentraxin family.</text>
</comment>
<organism evidence="11">
    <name type="scientific">Xenopus tropicalis</name>
    <name type="common">Western clawed frog</name>
    <name type="synonym">Silurana tropicalis</name>
    <dbReference type="NCBI Taxonomy" id="8364"/>
    <lineage>
        <taxon>Eukaryota</taxon>
        <taxon>Metazoa</taxon>
        <taxon>Chordata</taxon>
        <taxon>Craniata</taxon>
        <taxon>Vertebrata</taxon>
        <taxon>Euteleostomi</taxon>
        <taxon>Amphibia</taxon>
        <taxon>Batrachia</taxon>
        <taxon>Anura</taxon>
        <taxon>Pipoidea</taxon>
        <taxon>Pipidae</taxon>
        <taxon>Xenopodinae</taxon>
        <taxon>Xenopus</taxon>
        <taxon>Silurana</taxon>
    </lineage>
</organism>
<evidence type="ECO:0000256" key="7">
    <source>
        <dbReference type="ARBA" id="ARBA00023157"/>
    </source>
</evidence>
<dbReference type="PANTHER" id="PTHR45869:SF18">
    <property type="entry name" value="MUCOSAL PENTRAXIN"/>
    <property type="match status" value="1"/>
</dbReference>
<dbReference type="AlphaFoldDB" id="A0A6I8RDP3"/>
<evidence type="ECO:0000256" key="3">
    <source>
        <dbReference type="ARBA" id="ARBA00022525"/>
    </source>
</evidence>
<dbReference type="Pfam" id="PF00354">
    <property type="entry name" value="Pentaxin"/>
    <property type="match status" value="1"/>
</dbReference>
<sequence length="267" mass="30398">MCLYLNIYRTEYQKFSTARQPWVQIQEMEKTIVIILILVSASGILTQTDMSDKVFFIPKESATSYVRLNPMKNGPFASLTVCLKSYTTLTRAHSLFSLATPNKDNDFLLFQDKNNKFSVSIGNQDWYLDIPGTAVVRSICASWDSLTGDAVVWVNGNPYPRNIFMKGYKVNANPIIIIGQEQDSYGGKFDAAQSLVGEISDVHMWDRVLTSQELKLVLYNRGMVGDVINWQNLNYETKGEVIILPQVCKIHYYPDSCYNPTEEHVYV</sequence>
<evidence type="ECO:0000256" key="2">
    <source>
        <dbReference type="ARBA" id="ARBA00004613"/>
    </source>
</evidence>
<dbReference type="PANTHER" id="PTHR45869">
    <property type="entry name" value="C-REACTIVE PROTEIN-RELATED"/>
    <property type="match status" value="1"/>
</dbReference>
<evidence type="ECO:0000256" key="8">
    <source>
        <dbReference type="ARBA" id="ARBA00038102"/>
    </source>
</evidence>
<protein>
    <recommendedName>
        <fullName evidence="10">Pentraxin (PTX) domain-containing protein</fullName>
    </recommendedName>
</protein>
<evidence type="ECO:0000256" key="1">
    <source>
        <dbReference type="ARBA" id="ARBA00001913"/>
    </source>
</evidence>
<dbReference type="SMART" id="SM00159">
    <property type="entry name" value="PTX"/>
    <property type="match status" value="1"/>
</dbReference>
<evidence type="ECO:0000313" key="11">
    <source>
        <dbReference type="Ensembl" id="ENSXETP00000079207"/>
    </source>
</evidence>
<reference evidence="11" key="2">
    <citation type="submission" date="2020-05" db="UniProtKB">
        <authorList>
            <consortium name="Ensembl"/>
        </authorList>
    </citation>
    <scope>IDENTIFICATION</scope>
</reference>
<keyword evidence="3" id="KW-0964">Secreted</keyword>
<dbReference type="InterPro" id="IPR013320">
    <property type="entry name" value="ConA-like_dom_sf"/>
</dbReference>
<comment type="caution">
    <text evidence="9">Lacks conserved residue(s) required for the propagation of feature annotation.</text>
</comment>
<name>A0A6I8RDP3_XENTR</name>
<dbReference type="Ensembl" id="ENSXETT00000091280">
    <property type="protein sequence ID" value="ENSXETP00000079207"/>
    <property type="gene ID" value="ENSXETG00000037720"/>
</dbReference>
<dbReference type="FunCoup" id="A0A6I8RDP3">
    <property type="interactions" value="273"/>
</dbReference>
<dbReference type="InterPro" id="IPR001759">
    <property type="entry name" value="PTX_dom"/>
</dbReference>
<keyword evidence="5" id="KW-0732">Signal</keyword>
<accession>A0A6I8RDP3</accession>
<dbReference type="Bgee" id="ENSXETG00000037720">
    <property type="expression patterns" value="Expressed in liver and 2 other cell types or tissues"/>
</dbReference>
<evidence type="ECO:0000259" key="10">
    <source>
        <dbReference type="PROSITE" id="PS51828"/>
    </source>
</evidence>
<evidence type="ECO:0000256" key="9">
    <source>
        <dbReference type="PROSITE-ProRule" id="PRU01172"/>
    </source>
</evidence>
<dbReference type="Gene3D" id="2.60.120.200">
    <property type="match status" value="1"/>
</dbReference>
<feature type="domain" description="Pentraxin (PTX)" evidence="10">
    <location>
        <begin position="51"/>
        <end position="249"/>
    </location>
</feature>
<evidence type="ECO:0000256" key="5">
    <source>
        <dbReference type="ARBA" id="ARBA00022729"/>
    </source>
</evidence>
<dbReference type="PRINTS" id="PR00895">
    <property type="entry name" value="PENTAXIN"/>
</dbReference>
<dbReference type="InParanoid" id="A0A6I8RDP3"/>
<dbReference type="GO" id="GO:0046872">
    <property type="term" value="F:metal ion binding"/>
    <property type="evidence" value="ECO:0007669"/>
    <property type="project" value="UniProtKB-KW"/>
</dbReference>
<reference evidence="11" key="1">
    <citation type="journal article" date="2010" name="Science">
        <title>The genome of the Western clawed frog Xenopus tropicalis.</title>
        <authorList>
            <person name="Hellsten U."/>
            <person name="Harland R.M."/>
            <person name="Gilchrist M.J."/>
            <person name="Hendrix D."/>
            <person name="Jurka J."/>
            <person name="Kapitonov V."/>
            <person name="Ovcharenko I."/>
            <person name="Putnam N.H."/>
            <person name="Shu S."/>
            <person name="Taher L."/>
            <person name="Blitz I.L."/>
            <person name="Blumberg B."/>
            <person name="Dichmann D.S."/>
            <person name="Dubchak I."/>
            <person name="Amaya E."/>
            <person name="Detter J.C."/>
            <person name="Fletcher R."/>
            <person name="Gerhard D.S."/>
            <person name="Goodstein D."/>
            <person name="Graves T."/>
            <person name="Grigoriev I.V."/>
            <person name="Grimwood J."/>
            <person name="Kawashima T."/>
            <person name="Lindquist E."/>
            <person name="Lucas S.M."/>
            <person name="Mead P.E."/>
            <person name="Mitros T."/>
            <person name="Ogino H."/>
            <person name="Ohta Y."/>
            <person name="Poliakov A.V."/>
            <person name="Pollet N."/>
            <person name="Robert J."/>
            <person name="Salamov A."/>
            <person name="Sater A.K."/>
            <person name="Schmutz J."/>
            <person name="Terry A."/>
            <person name="Vize P.D."/>
            <person name="Warren W.C."/>
            <person name="Wells D."/>
            <person name="Wills A."/>
            <person name="Wilson R.K."/>
            <person name="Zimmerman L.B."/>
            <person name="Zorn A.M."/>
            <person name="Grainger R."/>
            <person name="Grammer T."/>
            <person name="Khokha M.K."/>
            <person name="Richardson P.M."/>
            <person name="Rokhsar D.S."/>
        </authorList>
    </citation>
    <scope>NUCLEOTIDE SEQUENCE [LARGE SCALE GENOMIC DNA]</scope>
    <source>
        <strain evidence="11">Nigerian</strain>
    </source>
</reference>
<dbReference type="FunFam" id="2.60.120.200:FF:000070">
    <property type="entry name" value="Serum amyloid P-component"/>
    <property type="match status" value="1"/>
</dbReference>
<evidence type="ECO:0000256" key="4">
    <source>
        <dbReference type="ARBA" id="ARBA00022723"/>
    </source>
</evidence>
<dbReference type="GeneTree" id="ENSGT01100000263515"/>
<comment type="cofactor">
    <cofactor evidence="1">
        <name>Ca(2+)</name>
        <dbReference type="ChEBI" id="CHEBI:29108"/>
    </cofactor>
</comment>
<evidence type="ECO:0000256" key="6">
    <source>
        <dbReference type="ARBA" id="ARBA00022837"/>
    </source>
</evidence>
<dbReference type="PROSITE" id="PS51828">
    <property type="entry name" value="PTX_2"/>
    <property type="match status" value="1"/>
</dbReference>